<dbReference type="Pfam" id="PF13195">
    <property type="entry name" value="DUF4011"/>
    <property type="match status" value="1"/>
</dbReference>
<dbReference type="InterPro" id="IPR025103">
    <property type="entry name" value="DUF4011"/>
</dbReference>
<accession>A0ABV7I8L8</accession>
<protein>
    <submittedName>
        <fullName evidence="1">DUF4011 domain-containing protein</fullName>
    </submittedName>
</protein>
<keyword evidence="2" id="KW-1185">Reference proteome</keyword>
<gene>
    <name evidence="1" type="ORF">ACFOD7_02840</name>
</gene>
<reference evidence="2" key="1">
    <citation type="journal article" date="2019" name="Int. J. Syst. Evol. Microbiol.">
        <title>The Global Catalogue of Microorganisms (GCM) 10K type strain sequencing project: providing services to taxonomists for standard genome sequencing and annotation.</title>
        <authorList>
            <consortium name="The Broad Institute Genomics Platform"/>
            <consortium name="The Broad Institute Genome Sequencing Center for Infectious Disease"/>
            <person name="Wu L."/>
            <person name="Ma J."/>
        </authorList>
    </citation>
    <scope>NUCLEOTIDE SEQUENCE [LARGE SCALE GENOMIC DNA]</scope>
    <source>
        <strain evidence="2">KCTC 52239</strain>
    </source>
</reference>
<sequence length="161" mass="17754">MDDADFGKEGGVYSGAGTVEEKLERARTELLDLSARNRLLNMPKAAKSAKIIELVDERTQDFLANIPEMFADAFEDGPDMIARQAFYSPVGSGGCAFATALFQSTPEMLRRNLVPMSVRRRSGASRRRTSFSMLNVSLACGSRKTKRRIESGPDWRIGDGN</sequence>
<evidence type="ECO:0000313" key="1">
    <source>
        <dbReference type="EMBL" id="MFC3166979.1"/>
    </source>
</evidence>
<comment type="caution">
    <text evidence="1">The sequence shown here is derived from an EMBL/GenBank/DDBJ whole genome shotgun (WGS) entry which is preliminary data.</text>
</comment>
<dbReference type="Proteomes" id="UP001595557">
    <property type="component" value="Unassembled WGS sequence"/>
</dbReference>
<name>A0ABV7I8L8_9RHOB</name>
<dbReference type="EMBL" id="JBHRTE010000010">
    <property type="protein sequence ID" value="MFC3166979.1"/>
    <property type="molecule type" value="Genomic_DNA"/>
</dbReference>
<dbReference type="RefSeq" id="WP_207465318.1">
    <property type="nucleotide sequence ID" value="NZ_JAFNAW010000003.1"/>
</dbReference>
<proteinExistence type="predicted"/>
<organism evidence="1 2">
    <name type="scientific">Paracoccus fontiphilus</name>
    <dbReference type="NCBI Taxonomy" id="1815556"/>
    <lineage>
        <taxon>Bacteria</taxon>
        <taxon>Pseudomonadati</taxon>
        <taxon>Pseudomonadota</taxon>
        <taxon>Alphaproteobacteria</taxon>
        <taxon>Rhodobacterales</taxon>
        <taxon>Paracoccaceae</taxon>
        <taxon>Paracoccus</taxon>
    </lineage>
</organism>
<evidence type="ECO:0000313" key="2">
    <source>
        <dbReference type="Proteomes" id="UP001595557"/>
    </source>
</evidence>